<sequence length="134" mass="15356">MKLKLKNHPIVVRTTAQNFNTACLQDTDKLNKFKIVLGNRFQAIHYLPNGEGTTIESNWRGIKEEITSTRHEVLGHKMHHGKQWITVDTLDKIQERRNKKAVINASRTNAEKAKAQAEYTEDSNTSTDTIRIES</sequence>
<evidence type="ECO:0000313" key="2">
    <source>
        <dbReference type="EMBL" id="VDP21581.1"/>
    </source>
</evidence>
<accession>A0A183MKS5</accession>
<gene>
    <name evidence="2" type="ORF">SMRZ_LOCUS16650</name>
</gene>
<name>A0A183MKS5_9TREM</name>
<keyword evidence="3" id="KW-1185">Reference proteome</keyword>
<dbReference type="AlphaFoldDB" id="A0A183MKS5"/>
<dbReference type="EMBL" id="UZAI01017189">
    <property type="protein sequence ID" value="VDP21581.1"/>
    <property type="molecule type" value="Genomic_DNA"/>
</dbReference>
<feature type="compositionally biased region" description="Polar residues" evidence="1">
    <location>
        <begin position="122"/>
        <end position="134"/>
    </location>
</feature>
<reference evidence="2 3" key="1">
    <citation type="submission" date="2018-11" db="EMBL/GenBank/DDBJ databases">
        <authorList>
            <consortium name="Pathogen Informatics"/>
        </authorList>
    </citation>
    <scope>NUCLEOTIDE SEQUENCE [LARGE SCALE GENOMIC DNA]</scope>
    <source>
        <strain evidence="2 3">Zambia</strain>
    </source>
</reference>
<proteinExistence type="predicted"/>
<feature type="region of interest" description="Disordered" evidence="1">
    <location>
        <begin position="103"/>
        <end position="134"/>
    </location>
</feature>
<protein>
    <submittedName>
        <fullName evidence="2">Uncharacterized protein</fullName>
    </submittedName>
</protein>
<dbReference type="Proteomes" id="UP000277204">
    <property type="component" value="Unassembled WGS sequence"/>
</dbReference>
<evidence type="ECO:0000313" key="3">
    <source>
        <dbReference type="Proteomes" id="UP000277204"/>
    </source>
</evidence>
<organism evidence="2 3">
    <name type="scientific">Schistosoma margrebowiei</name>
    <dbReference type="NCBI Taxonomy" id="48269"/>
    <lineage>
        <taxon>Eukaryota</taxon>
        <taxon>Metazoa</taxon>
        <taxon>Spiralia</taxon>
        <taxon>Lophotrochozoa</taxon>
        <taxon>Platyhelminthes</taxon>
        <taxon>Trematoda</taxon>
        <taxon>Digenea</taxon>
        <taxon>Strigeidida</taxon>
        <taxon>Schistosomatoidea</taxon>
        <taxon>Schistosomatidae</taxon>
        <taxon>Schistosoma</taxon>
    </lineage>
</organism>
<evidence type="ECO:0000256" key="1">
    <source>
        <dbReference type="SAM" id="MobiDB-lite"/>
    </source>
</evidence>